<feature type="domain" description="Amidase" evidence="1">
    <location>
        <begin position="28"/>
        <end position="308"/>
    </location>
</feature>
<dbReference type="PROSITE" id="PS00571">
    <property type="entry name" value="AMIDASES"/>
    <property type="match status" value="1"/>
</dbReference>
<dbReference type="AlphaFoldDB" id="A0A382GCL8"/>
<dbReference type="Gene3D" id="3.90.1300.10">
    <property type="entry name" value="Amidase signature (AS) domain"/>
    <property type="match status" value="1"/>
</dbReference>
<dbReference type="Pfam" id="PF01425">
    <property type="entry name" value="Amidase"/>
    <property type="match status" value="1"/>
</dbReference>
<name>A0A382GCL8_9ZZZZ</name>
<protein>
    <recommendedName>
        <fullName evidence="1">Amidase domain-containing protein</fullName>
    </recommendedName>
</protein>
<dbReference type="InterPro" id="IPR023631">
    <property type="entry name" value="Amidase_dom"/>
</dbReference>
<evidence type="ECO:0000313" key="2">
    <source>
        <dbReference type="EMBL" id="SVB72968.1"/>
    </source>
</evidence>
<dbReference type="InterPro" id="IPR020556">
    <property type="entry name" value="Amidase_CS"/>
</dbReference>
<dbReference type="InterPro" id="IPR036928">
    <property type="entry name" value="AS_sf"/>
</dbReference>
<dbReference type="InterPro" id="IPR000120">
    <property type="entry name" value="Amidase"/>
</dbReference>
<dbReference type="PANTHER" id="PTHR11895">
    <property type="entry name" value="TRANSAMIDASE"/>
    <property type="match status" value="1"/>
</dbReference>
<dbReference type="SUPFAM" id="SSF75304">
    <property type="entry name" value="Amidase signature (AS) enzymes"/>
    <property type="match status" value="1"/>
</dbReference>
<gene>
    <name evidence="2" type="ORF">METZ01_LOCUS225822</name>
</gene>
<evidence type="ECO:0000259" key="1">
    <source>
        <dbReference type="Pfam" id="PF01425"/>
    </source>
</evidence>
<dbReference type="GO" id="GO:0003824">
    <property type="term" value="F:catalytic activity"/>
    <property type="evidence" value="ECO:0007669"/>
    <property type="project" value="InterPro"/>
</dbReference>
<accession>A0A382GCL8</accession>
<dbReference type="EMBL" id="UINC01054813">
    <property type="protein sequence ID" value="SVB72968.1"/>
    <property type="molecule type" value="Genomic_DNA"/>
</dbReference>
<organism evidence="2">
    <name type="scientific">marine metagenome</name>
    <dbReference type="NCBI Taxonomy" id="408172"/>
    <lineage>
        <taxon>unclassified sequences</taxon>
        <taxon>metagenomes</taxon>
        <taxon>ecological metagenomes</taxon>
    </lineage>
</organism>
<reference evidence="2" key="1">
    <citation type="submission" date="2018-05" db="EMBL/GenBank/DDBJ databases">
        <authorList>
            <person name="Lanie J.A."/>
            <person name="Ng W.-L."/>
            <person name="Kazmierczak K.M."/>
            <person name="Andrzejewski T.M."/>
            <person name="Davidsen T.M."/>
            <person name="Wayne K.J."/>
            <person name="Tettelin H."/>
            <person name="Glass J.I."/>
            <person name="Rusch D."/>
            <person name="Podicherti R."/>
            <person name="Tsui H.-C.T."/>
            <person name="Winkler M.E."/>
        </authorList>
    </citation>
    <scope>NUCLEOTIDE SEQUENCE</scope>
</reference>
<proteinExistence type="predicted"/>
<dbReference type="PANTHER" id="PTHR11895:SF7">
    <property type="entry name" value="GLUTAMYL-TRNA(GLN) AMIDOTRANSFERASE SUBUNIT A, MITOCHONDRIAL"/>
    <property type="match status" value="1"/>
</dbReference>
<sequence>MTYIETILNKDATDQARHIKSREVKPVDLLEAAINRINAINPKINAVITEMYDQAFESAKNIDYSLPFSGVPFLLKDFLAEYAGVRFTAASEFLGDFVSLEDSELVKRFKSAGFVILGKTNTPEFAIGAVVEPKRFGPTLNPWDVNLTTGGSSGGAGAAVASRMVAVAHGNDAGGSIRIPASCCGVFGLKPTRGRNSLAPKFGDLFSGLVAEHVLTRSVRDSAHVLDITSGYVQGDPYFIQGDTRSFLDYRSLKQKKLKIAFSTRDLLTNSVDADMVEALEKSIGLCEDLGHEVVEGFPIYEAEEAWLNFTKTLTCGLTWAIDGWAKVLN</sequence>
<feature type="non-terminal residue" evidence="2">
    <location>
        <position position="330"/>
    </location>
</feature>